<dbReference type="EMBL" id="CM040462">
    <property type="protein sequence ID" value="MCI4381438.1"/>
    <property type="molecule type" value="Genomic_DNA"/>
</dbReference>
<proteinExistence type="predicted"/>
<accession>A0ACC5WS16</accession>
<sequence length="156" mass="17459">MCLCAGSQVISTQIGFTAVLPCQFNNEQIRTPHVQWCTDAEIVFEGWNGKSYVGEGYEGHVDVPEDELLKGNCSLTFKNVRKSDAGIYRSYLLLRHAKTSVFKEWRLIGSVEVSVDEPKETPKKPTASDYAGMTSPQPLVRVVSLLSWLLFPLFSK</sequence>
<evidence type="ECO:0000313" key="2">
    <source>
        <dbReference type="Proteomes" id="UP000829447"/>
    </source>
</evidence>
<dbReference type="Proteomes" id="UP000829447">
    <property type="component" value="Linkage Group LG9"/>
</dbReference>
<reference evidence="1 2" key="1">
    <citation type="journal article" date="2022" name="bioRxiv">
        <title>An ancient truncated duplication of the anti-Mullerian hormone receptor type 2 gene is a potential conserved master sex determinant in the Pangasiidae catfish family.</title>
        <authorList>
            <person name="Wen M."/>
            <person name="Pan Q."/>
            <person name="Jouanno E."/>
            <person name="Montfort J."/>
            <person name="Zahm M."/>
            <person name="Cabau C."/>
            <person name="Klopp C."/>
            <person name="Iampietro C."/>
            <person name="Roques C."/>
            <person name="Bouchez O."/>
            <person name="Castinel A."/>
            <person name="Donnadieu C."/>
            <person name="Parrinello H."/>
            <person name="Poncet C."/>
            <person name="Belmonte E."/>
            <person name="Gautier V."/>
            <person name="Avarre J.-C."/>
            <person name="Dugue R."/>
            <person name="Gustiano R."/>
            <person name="Ha T.T.T."/>
            <person name="Campet M."/>
            <person name="Sriphairoj K."/>
            <person name="Ribolli J."/>
            <person name="de Almeida F.L."/>
            <person name="Desvignes T."/>
            <person name="Postlethwait J.H."/>
            <person name="Bucao C.F."/>
            <person name="Robinson-Rechavi M."/>
            <person name="Bobe J."/>
            <person name="Herpin A."/>
            <person name="Guiguen Y."/>
        </authorList>
    </citation>
    <scope>NUCLEOTIDE SEQUENCE [LARGE SCALE GENOMIC DNA]</scope>
    <source>
        <strain evidence="1">YG-Dec2019</strain>
    </source>
</reference>
<organism evidence="1 2">
    <name type="scientific">Pangasianodon gigas</name>
    <name type="common">Mekong giant catfish</name>
    <name type="synonym">Pangasius gigas</name>
    <dbReference type="NCBI Taxonomy" id="30993"/>
    <lineage>
        <taxon>Eukaryota</taxon>
        <taxon>Metazoa</taxon>
        <taxon>Chordata</taxon>
        <taxon>Craniata</taxon>
        <taxon>Vertebrata</taxon>
        <taxon>Euteleostomi</taxon>
        <taxon>Actinopterygii</taxon>
        <taxon>Neopterygii</taxon>
        <taxon>Teleostei</taxon>
        <taxon>Ostariophysi</taxon>
        <taxon>Siluriformes</taxon>
        <taxon>Pangasiidae</taxon>
        <taxon>Pangasianodon</taxon>
    </lineage>
</organism>
<comment type="caution">
    <text evidence="1">The sequence shown here is derived from an EMBL/GenBank/DDBJ whole genome shotgun (WGS) entry which is preliminary data.</text>
</comment>
<evidence type="ECO:0000313" key="1">
    <source>
        <dbReference type="EMBL" id="MCI4381438.1"/>
    </source>
</evidence>
<gene>
    <name evidence="1" type="ORF">PGIGA_G00251610</name>
</gene>
<name>A0ACC5WS16_PANGG</name>
<protein>
    <submittedName>
        <fullName evidence="1">Uncharacterized protein</fullName>
    </submittedName>
</protein>
<keyword evidence="2" id="KW-1185">Reference proteome</keyword>